<evidence type="ECO:0000259" key="1">
    <source>
        <dbReference type="Pfam" id="PF00149"/>
    </source>
</evidence>
<feature type="domain" description="Calcineurin-like phosphoesterase" evidence="1">
    <location>
        <begin position="3"/>
        <end position="197"/>
    </location>
</feature>
<dbReference type="Proteomes" id="UP000230607">
    <property type="component" value="Chromosome 1"/>
</dbReference>
<keyword evidence="3" id="KW-1185">Reference proteome</keyword>
<dbReference type="InterPro" id="IPR029052">
    <property type="entry name" value="Metallo-depent_PP-like"/>
</dbReference>
<dbReference type="Pfam" id="PF00149">
    <property type="entry name" value="Metallophos"/>
    <property type="match status" value="1"/>
</dbReference>
<gene>
    <name evidence="2" type="ORF">NCS_11914</name>
</gene>
<proteinExistence type="predicted"/>
<dbReference type="OrthoDB" id="9937at2157"/>
<dbReference type="RefSeq" id="WP_157927943.1">
    <property type="nucleotide sequence ID" value="NZ_LT841358.1"/>
</dbReference>
<dbReference type="EMBL" id="LT841358">
    <property type="protein sequence ID" value="SMH72102.1"/>
    <property type="molecule type" value="Genomic_DNA"/>
</dbReference>
<reference evidence="3" key="1">
    <citation type="submission" date="2017-03" db="EMBL/GenBank/DDBJ databases">
        <authorList>
            <person name="Herbold C."/>
        </authorList>
    </citation>
    <scope>NUCLEOTIDE SEQUENCE [LARGE SCALE GENOMIC DNA]</scope>
</reference>
<dbReference type="GO" id="GO:0016787">
    <property type="term" value="F:hydrolase activity"/>
    <property type="evidence" value="ECO:0007669"/>
    <property type="project" value="InterPro"/>
</dbReference>
<organism evidence="2 3">
    <name type="scientific">Candidatus Nitrosotalea okcheonensis</name>
    <dbReference type="NCBI Taxonomy" id="1903276"/>
    <lineage>
        <taxon>Archaea</taxon>
        <taxon>Nitrososphaerota</taxon>
        <taxon>Nitrososphaeria</taxon>
        <taxon>Nitrosotaleales</taxon>
        <taxon>Nitrosotaleaceae</taxon>
        <taxon>Nitrosotalea</taxon>
    </lineage>
</organism>
<dbReference type="SUPFAM" id="SSF56300">
    <property type="entry name" value="Metallo-dependent phosphatases"/>
    <property type="match status" value="1"/>
</dbReference>
<dbReference type="Gene3D" id="3.60.21.10">
    <property type="match status" value="1"/>
</dbReference>
<accession>A0A2H1FHE2</accession>
<evidence type="ECO:0000313" key="3">
    <source>
        <dbReference type="Proteomes" id="UP000230607"/>
    </source>
</evidence>
<sequence>MDLVFSDIHADLSGLDLIIQTVSSDDFVKKYGNFSRIINLGDLLERGVHPKQVISKLRLLEKNYPIFSVIGNHDEGFLSGKKVSASSLESMDAHERLGAEDLSFFKQNKDGTFGNQEFIDVKNGLFCVHGGPLDPKKITPKNANSEAWLYQRNWQRLTDEGFEFFSYHGYHYKASSAFGEAGKHVRNHIILCGHQHMEAALVHQAGKIREIYSKLESKKEKISGHVLERKEIEINPTSDYLIRLGLGGPAGYYGVGSSMPHFAIIQYNPKKVILFTVNP</sequence>
<protein>
    <recommendedName>
        <fullName evidence="1">Calcineurin-like phosphoesterase domain-containing protein</fullName>
    </recommendedName>
</protein>
<name>A0A2H1FHE2_9ARCH</name>
<evidence type="ECO:0000313" key="2">
    <source>
        <dbReference type="EMBL" id="SMH72102.1"/>
    </source>
</evidence>
<dbReference type="CDD" id="cd00838">
    <property type="entry name" value="MPP_superfamily"/>
    <property type="match status" value="1"/>
</dbReference>
<dbReference type="AlphaFoldDB" id="A0A2H1FHE2"/>
<dbReference type="InterPro" id="IPR004843">
    <property type="entry name" value="Calcineurin-like_PHP"/>
</dbReference>